<dbReference type="SUPFAM" id="SSF75217">
    <property type="entry name" value="alpha/beta knot"/>
    <property type="match status" value="1"/>
</dbReference>
<dbReference type="EC" id="2.1.1.193" evidence="3 12"/>
<proteinExistence type="inferred from homology"/>
<evidence type="ECO:0000256" key="7">
    <source>
        <dbReference type="ARBA" id="ARBA00022603"/>
    </source>
</evidence>
<dbReference type="Gene3D" id="3.40.1280.10">
    <property type="match status" value="1"/>
</dbReference>
<evidence type="ECO:0000256" key="10">
    <source>
        <dbReference type="ARBA" id="ARBA00025699"/>
    </source>
</evidence>
<keyword evidence="9 12" id="KW-0949">S-adenosyl-L-methionine</keyword>
<keyword evidence="6 12" id="KW-0698">rRNA processing</keyword>
<feature type="domain" description="Ribosomal RNA small subunit methyltransferase E methyltransferase" evidence="13">
    <location>
        <begin position="81"/>
        <end position="251"/>
    </location>
</feature>
<evidence type="ECO:0000259" key="13">
    <source>
        <dbReference type="Pfam" id="PF04452"/>
    </source>
</evidence>
<evidence type="ECO:0000256" key="2">
    <source>
        <dbReference type="ARBA" id="ARBA00005528"/>
    </source>
</evidence>
<reference evidence="14" key="1">
    <citation type="submission" date="2021-02" db="EMBL/GenBank/DDBJ databases">
        <title>Infant gut strain persistence is associated with maternal origin, phylogeny, and functional potential including surface adhesion and iron acquisition.</title>
        <authorList>
            <person name="Lou Y.C."/>
        </authorList>
    </citation>
    <scope>NUCLEOTIDE SEQUENCE</scope>
    <source>
        <strain evidence="14">L2_039_000G1_dasL2_039_000G1_concoct_11</strain>
    </source>
</reference>
<dbReference type="Proteomes" id="UP000727506">
    <property type="component" value="Unassembled WGS sequence"/>
</dbReference>
<dbReference type="CDD" id="cd18084">
    <property type="entry name" value="RsmE-like"/>
    <property type="match status" value="1"/>
</dbReference>
<dbReference type="Pfam" id="PF04452">
    <property type="entry name" value="Methyltrans_RNA"/>
    <property type="match status" value="1"/>
</dbReference>
<evidence type="ECO:0000256" key="11">
    <source>
        <dbReference type="ARBA" id="ARBA00047944"/>
    </source>
</evidence>
<comment type="caution">
    <text evidence="14">The sequence shown here is derived from an EMBL/GenBank/DDBJ whole genome shotgun (WGS) entry which is preliminary data.</text>
</comment>
<dbReference type="AlphaFoldDB" id="A0A943UX46"/>
<evidence type="ECO:0000256" key="9">
    <source>
        <dbReference type="ARBA" id="ARBA00022691"/>
    </source>
</evidence>
<dbReference type="PIRSF" id="PIRSF015601">
    <property type="entry name" value="MTase_slr0722"/>
    <property type="match status" value="1"/>
</dbReference>
<dbReference type="GO" id="GO:0005737">
    <property type="term" value="C:cytoplasm"/>
    <property type="evidence" value="ECO:0007669"/>
    <property type="project" value="UniProtKB-SubCell"/>
</dbReference>
<keyword evidence="8 12" id="KW-0808">Transferase</keyword>
<dbReference type="InterPro" id="IPR006700">
    <property type="entry name" value="RsmE"/>
</dbReference>
<evidence type="ECO:0000256" key="5">
    <source>
        <dbReference type="ARBA" id="ARBA00022490"/>
    </source>
</evidence>
<name>A0A943UX46_9ACTN</name>
<protein>
    <recommendedName>
        <fullName evidence="4 12">Ribosomal RNA small subunit methyltransferase E</fullName>
        <ecNumber evidence="3 12">2.1.1.193</ecNumber>
    </recommendedName>
</protein>
<sequence length="267" mass="28197">MSLHHFFLDDQAIGCETEPCFPLRLSADDLKHARVLRLAPGEHIGVVDAARDYFECEIVSVDDGITVRIAQKLDAPDAGPTVVLAQGLAKGDKMDDIVRHATEVGIGAFVPLACSRSVVKLDAKKAAAKTKRWQAIARSAAMQAGRTTVPEVSEPVGIAQAAELFSEATAVLVCWEECPATSTIASALSRAFDECVVRDARDARIVVVVGPEGGLSSDEVDILTAGKRAWPVTLGPSILRTETAGVVAPALVLYECGGMGRDFGAAF</sequence>
<comment type="catalytic activity">
    <reaction evidence="11 12">
        <text>uridine(1498) in 16S rRNA + S-adenosyl-L-methionine = N(3)-methyluridine(1498) in 16S rRNA + S-adenosyl-L-homocysteine + H(+)</text>
        <dbReference type="Rhea" id="RHEA:42920"/>
        <dbReference type="Rhea" id="RHEA-COMP:10283"/>
        <dbReference type="Rhea" id="RHEA-COMP:10284"/>
        <dbReference type="ChEBI" id="CHEBI:15378"/>
        <dbReference type="ChEBI" id="CHEBI:57856"/>
        <dbReference type="ChEBI" id="CHEBI:59789"/>
        <dbReference type="ChEBI" id="CHEBI:65315"/>
        <dbReference type="ChEBI" id="CHEBI:74502"/>
        <dbReference type="EC" id="2.1.1.193"/>
    </reaction>
</comment>
<evidence type="ECO:0000256" key="8">
    <source>
        <dbReference type="ARBA" id="ARBA00022679"/>
    </source>
</evidence>
<dbReference type="InterPro" id="IPR029028">
    <property type="entry name" value="Alpha/beta_knot_MTases"/>
</dbReference>
<keyword evidence="5 12" id="KW-0963">Cytoplasm</keyword>
<evidence type="ECO:0000256" key="3">
    <source>
        <dbReference type="ARBA" id="ARBA00012328"/>
    </source>
</evidence>
<dbReference type="GO" id="GO:0070042">
    <property type="term" value="F:rRNA (uridine-N3-)-methyltransferase activity"/>
    <property type="evidence" value="ECO:0007669"/>
    <property type="project" value="TreeGrafter"/>
</dbReference>
<evidence type="ECO:0000313" key="15">
    <source>
        <dbReference type="Proteomes" id="UP000727506"/>
    </source>
</evidence>
<dbReference type="NCBIfam" id="TIGR00046">
    <property type="entry name" value="RsmE family RNA methyltransferase"/>
    <property type="match status" value="1"/>
</dbReference>
<evidence type="ECO:0000256" key="1">
    <source>
        <dbReference type="ARBA" id="ARBA00004496"/>
    </source>
</evidence>
<dbReference type="GO" id="GO:0070475">
    <property type="term" value="P:rRNA base methylation"/>
    <property type="evidence" value="ECO:0007669"/>
    <property type="project" value="TreeGrafter"/>
</dbReference>
<evidence type="ECO:0000256" key="12">
    <source>
        <dbReference type="PIRNR" id="PIRNR015601"/>
    </source>
</evidence>
<evidence type="ECO:0000256" key="6">
    <source>
        <dbReference type="ARBA" id="ARBA00022552"/>
    </source>
</evidence>
<accession>A0A943UX46</accession>
<comment type="similarity">
    <text evidence="2 12">Belongs to the RNA methyltransferase RsmE family.</text>
</comment>
<dbReference type="EMBL" id="JAGZSV010000038">
    <property type="protein sequence ID" value="MBS6940512.1"/>
    <property type="molecule type" value="Genomic_DNA"/>
</dbReference>
<organism evidence="14 15">
    <name type="scientific">Slackia piriformis</name>
    <dbReference type="NCBI Taxonomy" id="626934"/>
    <lineage>
        <taxon>Bacteria</taxon>
        <taxon>Bacillati</taxon>
        <taxon>Actinomycetota</taxon>
        <taxon>Coriobacteriia</taxon>
        <taxon>Eggerthellales</taxon>
        <taxon>Eggerthellaceae</taxon>
        <taxon>Slackia</taxon>
    </lineage>
</organism>
<dbReference type="InterPro" id="IPR046886">
    <property type="entry name" value="RsmE_MTase_dom"/>
</dbReference>
<dbReference type="PANTHER" id="PTHR30027">
    <property type="entry name" value="RIBOSOMAL RNA SMALL SUBUNIT METHYLTRANSFERASE E"/>
    <property type="match status" value="1"/>
</dbReference>
<evidence type="ECO:0000256" key="4">
    <source>
        <dbReference type="ARBA" id="ARBA00013673"/>
    </source>
</evidence>
<comment type="function">
    <text evidence="10 12">Specifically methylates the N3 position of the uracil ring of uridine 1498 (m3U1498) in 16S rRNA. Acts on the fully assembled 30S ribosomal subunit.</text>
</comment>
<comment type="subcellular location">
    <subcellularLocation>
        <location evidence="1 12">Cytoplasm</location>
    </subcellularLocation>
</comment>
<evidence type="ECO:0000313" key="14">
    <source>
        <dbReference type="EMBL" id="MBS6940512.1"/>
    </source>
</evidence>
<dbReference type="InterPro" id="IPR029026">
    <property type="entry name" value="tRNA_m1G_MTases_N"/>
</dbReference>
<keyword evidence="7 12" id="KW-0489">Methyltransferase</keyword>
<dbReference type="PANTHER" id="PTHR30027:SF3">
    <property type="entry name" value="16S RRNA (URACIL(1498)-N(3))-METHYLTRANSFERASE"/>
    <property type="match status" value="1"/>
</dbReference>
<gene>
    <name evidence="14" type="ORF">KH142_03340</name>
</gene>